<reference evidence="1" key="1">
    <citation type="submission" date="2023-02" db="EMBL/GenBank/DDBJ databases">
        <title>Genome of toxic invasive species Heracleum sosnowskyi carries increased number of genes despite the absence of recent whole-genome duplications.</title>
        <authorList>
            <person name="Schelkunov M."/>
            <person name="Shtratnikova V."/>
            <person name="Makarenko M."/>
            <person name="Klepikova A."/>
            <person name="Omelchenko D."/>
            <person name="Novikova G."/>
            <person name="Obukhova E."/>
            <person name="Bogdanov V."/>
            <person name="Penin A."/>
            <person name="Logacheva M."/>
        </authorList>
    </citation>
    <scope>NUCLEOTIDE SEQUENCE</scope>
    <source>
        <strain evidence="1">Hsosn_3</strain>
        <tissue evidence="1">Leaf</tissue>
    </source>
</reference>
<protein>
    <recommendedName>
        <fullName evidence="3">Transposase</fullName>
    </recommendedName>
</protein>
<dbReference type="AlphaFoldDB" id="A0AAD8H1U4"/>
<dbReference type="PANTHER" id="PTHR31973:SF187">
    <property type="entry name" value="MUTATOR TRANSPOSASE MUDRA PROTEIN"/>
    <property type="match status" value="1"/>
</dbReference>
<dbReference type="PANTHER" id="PTHR31973">
    <property type="entry name" value="POLYPROTEIN, PUTATIVE-RELATED"/>
    <property type="match status" value="1"/>
</dbReference>
<accession>A0AAD8H1U4</accession>
<organism evidence="1 2">
    <name type="scientific">Heracleum sosnowskyi</name>
    <dbReference type="NCBI Taxonomy" id="360622"/>
    <lineage>
        <taxon>Eukaryota</taxon>
        <taxon>Viridiplantae</taxon>
        <taxon>Streptophyta</taxon>
        <taxon>Embryophyta</taxon>
        <taxon>Tracheophyta</taxon>
        <taxon>Spermatophyta</taxon>
        <taxon>Magnoliopsida</taxon>
        <taxon>eudicotyledons</taxon>
        <taxon>Gunneridae</taxon>
        <taxon>Pentapetalae</taxon>
        <taxon>asterids</taxon>
        <taxon>campanulids</taxon>
        <taxon>Apiales</taxon>
        <taxon>Apiaceae</taxon>
        <taxon>Apioideae</taxon>
        <taxon>apioid superclade</taxon>
        <taxon>Tordylieae</taxon>
        <taxon>Tordyliinae</taxon>
        <taxon>Heracleum</taxon>
    </lineage>
</organism>
<keyword evidence="2" id="KW-1185">Reference proteome</keyword>
<reference evidence="1" key="2">
    <citation type="submission" date="2023-05" db="EMBL/GenBank/DDBJ databases">
        <authorList>
            <person name="Schelkunov M.I."/>
        </authorList>
    </citation>
    <scope>NUCLEOTIDE SEQUENCE</scope>
    <source>
        <strain evidence="1">Hsosn_3</strain>
        <tissue evidence="1">Leaf</tissue>
    </source>
</reference>
<evidence type="ECO:0008006" key="3">
    <source>
        <dbReference type="Google" id="ProtNLM"/>
    </source>
</evidence>
<name>A0AAD8H1U4_9APIA</name>
<dbReference type="Proteomes" id="UP001237642">
    <property type="component" value="Unassembled WGS sequence"/>
</dbReference>
<evidence type="ECO:0000313" key="2">
    <source>
        <dbReference type="Proteomes" id="UP001237642"/>
    </source>
</evidence>
<comment type="caution">
    <text evidence="1">The sequence shown here is derived from an EMBL/GenBank/DDBJ whole genome shotgun (WGS) entry which is preliminary data.</text>
</comment>
<gene>
    <name evidence="1" type="ORF">POM88_051212</name>
</gene>
<sequence length="440" mass="51139">MANIIEDMKKATMSKVNKQSSSNVNEESQKKLYTVIVYYEGYFVHIPVFSYTTNTSKIYENVDLEELSVPELKVYVGDILGEFDSLYYILHTGIRLFTSTNKDELVELSKQCDYTATFYVYHQTPTDWDDDIDNFGDDETYSDEEFNEIRKATKEDRLRMEEFEKEYETNNGSESESYTSYCSASYDDFSSEEESDREVCYAAPPKFKKGKKVEEIFNAKTAARDIKWKVCLGFDNKIEFKEAIRSSSMETGRPYQYLVDDLKRIQVGCAKGCPFKMWTTYIEATQGWQEEFKKELKVDVGEWKCCRVRQKALRAVEDKMMEHYANVRRFGGEILRNGTNKTLISDQQKGLDKAIRELMPFVEHRLCTRHLMANMKKNSISELARNIFWDASCATHPQAFKSAMKALERASKQTYVKMNDLDPASWSKAFFKTHSSVDST</sequence>
<dbReference type="EMBL" id="JAUIZM010000011">
    <property type="protein sequence ID" value="KAK1357956.1"/>
    <property type="molecule type" value="Genomic_DNA"/>
</dbReference>
<proteinExistence type="predicted"/>
<evidence type="ECO:0000313" key="1">
    <source>
        <dbReference type="EMBL" id="KAK1357956.1"/>
    </source>
</evidence>